<sequence>MQIDAGDYSVFRKPKRILSRILMVFGKGEPIMAQAHFWKFAAAAALSAVLFTGAAHGEDGLDSGVFQQVIKKQMSAFASGNAKAAFSFATNSLQQRFQTPEFFMEMVRQGYQPVYQPQNVTFGRSRMTKYGPTQEVYLTGPKGKDWLALYSFEQQEDGSWRISGCYLTQSAGFSA</sequence>
<protein>
    <submittedName>
        <fullName evidence="1">DUF4864 domain-containing protein</fullName>
    </submittedName>
</protein>
<evidence type="ECO:0000313" key="2">
    <source>
        <dbReference type="Proteomes" id="UP001300261"/>
    </source>
</evidence>
<dbReference type="Proteomes" id="UP001300261">
    <property type="component" value="Unassembled WGS sequence"/>
</dbReference>
<reference evidence="1 2" key="1">
    <citation type="journal article" date="2016" name="Int. J. Syst. Evol. Microbiol.">
        <title>Labrenzia salina sp. nov., isolated from the rhizosphere of the halophyte Arthrocnemum macrostachyum.</title>
        <authorList>
            <person name="Camacho M."/>
            <person name="Redondo-Gomez S."/>
            <person name="Rodriguez-Llorente I."/>
            <person name="Rohde M."/>
            <person name="Sproer C."/>
            <person name="Schumann P."/>
            <person name="Klenk H.P."/>
            <person name="Montero-Calasanz M.D.C."/>
        </authorList>
    </citation>
    <scope>NUCLEOTIDE SEQUENCE [LARGE SCALE GENOMIC DNA]</scope>
    <source>
        <strain evidence="1 2">DSM 29163</strain>
    </source>
</reference>
<gene>
    <name evidence="1" type="ORF">ON753_10085</name>
</gene>
<dbReference type="EMBL" id="JAPEVI010000003">
    <property type="protein sequence ID" value="MCX2722728.1"/>
    <property type="molecule type" value="Genomic_DNA"/>
</dbReference>
<dbReference type="RefSeq" id="WP_265962385.1">
    <property type="nucleotide sequence ID" value="NZ_JAPEVI010000003.1"/>
</dbReference>
<keyword evidence="2" id="KW-1185">Reference proteome</keyword>
<accession>A0ABT3R0I4</accession>
<dbReference type="Pfam" id="PF16156">
    <property type="entry name" value="DUF4864"/>
    <property type="match status" value="1"/>
</dbReference>
<name>A0ABT3R0I4_9HYPH</name>
<evidence type="ECO:0000313" key="1">
    <source>
        <dbReference type="EMBL" id="MCX2722728.1"/>
    </source>
</evidence>
<comment type="caution">
    <text evidence="1">The sequence shown here is derived from an EMBL/GenBank/DDBJ whole genome shotgun (WGS) entry which is preliminary data.</text>
</comment>
<proteinExistence type="predicted"/>
<dbReference type="InterPro" id="IPR032347">
    <property type="entry name" value="DUF4864"/>
</dbReference>
<organism evidence="1 2">
    <name type="scientific">Roseibium salinum</name>
    <dbReference type="NCBI Taxonomy" id="1604349"/>
    <lineage>
        <taxon>Bacteria</taxon>
        <taxon>Pseudomonadati</taxon>
        <taxon>Pseudomonadota</taxon>
        <taxon>Alphaproteobacteria</taxon>
        <taxon>Hyphomicrobiales</taxon>
        <taxon>Stappiaceae</taxon>
        <taxon>Roseibium</taxon>
    </lineage>
</organism>